<keyword evidence="2" id="KW-1185">Reference proteome</keyword>
<proteinExistence type="predicted"/>
<evidence type="ECO:0000313" key="1">
    <source>
        <dbReference type="EMBL" id="CRL00267.1"/>
    </source>
</evidence>
<organism evidence="1 2">
    <name type="scientific">Clunio marinus</name>
    <dbReference type="NCBI Taxonomy" id="568069"/>
    <lineage>
        <taxon>Eukaryota</taxon>
        <taxon>Metazoa</taxon>
        <taxon>Ecdysozoa</taxon>
        <taxon>Arthropoda</taxon>
        <taxon>Hexapoda</taxon>
        <taxon>Insecta</taxon>
        <taxon>Pterygota</taxon>
        <taxon>Neoptera</taxon>
        <taxon>Endopterygota</taxon>
        <taxon>Diptera</taxon>
        <taxon>Nematocera</taxon>
        <taxon>Chironomoidea</taxon>
        <taxon>Chironomidae</taxon>
        <taxon>Clunio</taxon>
    </lineage>
</organism>
<name>A0A1J1IJ66_9DIPT</name>
<protein>
    <submittedName>
        <fullName evidence="1">CLUMA_CG013540, isoform A</fullName>
    </submittedName>
</protein>
<dbReference type="Proteomes" id="UP000183832">
    <property type="component" value="Unassembled WGS sequence"/>
</dbReference>
<reference evidence="1 2" key="1">
    <citation type="submission" date="2015-04" db="EMBL/GenBank/DDBJ databases">
        <authorList>
            <person name="Syromyatnikov M.Y."/>
            <person name="Popov V.N."/>
        </authorList>
    </citation>
    <scope>NUCLEOTIDE SEQUENCE [LARGE SCALE GENOMIC DNA]</scope>
</reference>
<accession>A0A1J1IJ66</accession>
<evidence type="ECO:0000313" key="2">
    <source>
        <dbReference type="Proteomes" id="UP000183832"/>
    </source>
</evidence>
<gene>
    <name evidence="1" type="ORF">CLUMA_CG013540</name>
</gene>
<sequence length="59" mass="7019">MFQQTLHFSTSLRAKLWLDRNLNQLIKANSKCVYQNFTIKSKLLISEDRNELNELFNDS</sequence>
<dbReference type="AlphaFoldDB" id="A0A1J1IJ66"/>
<dbReference type="EMBL" id="CVRI01000054">
    <property type="protein sequence ID" value="CRL00267.1"/>
    <property type="molecule type" value="Genomic_DNA"/>
</dbReference>